<organism evidence="1 2">
    <name type="scientific">Russula earlei</name>
    <dbReference type="NCBI Taxonomy" id="71964"/>
    <lineage>
        <taxon>Eukaryota</taxon>
        <taxon>Fungi</taxon>
        <taxon>Dikarya</taxon>
        <taxon>Basidiomycota</taxon>
        <taxon>Agaricomycotina</taxon>
        <taxon>Agaricomycetes</taxon>
        <taxon>Russulales</taxon>
        <taxon>Russulaceae</taxon>
        <taxon>Russula</taxon>
    </lineage>
</organism>
<accession>A0ACC0TWX1</accession>
<keyword evidence="2" id="KW-1185">Reference proteome</keyword>
<proteinExistence type="predicted"/>
<dbReference type="EMBL" id="JAGFNK010000468">
    <property type="protein sequence ID" value="KAI9449845.1"/>
    <property type="molecule type" value="Genomic_DNA"/>
</dbReference>
<gene>
    <name evidence="1" type="ORF">F5148DRAFT_619771</name>
</gene>
<reference evidence="1" key="1">
    <citation type="submission" date="2021-03" db="EMBL/GenBank/DDBJ databases">
        <title>Evolutionary priming and transition to the ectomycorrhizal habit in an iconic lineage of mushroom-forming fungi: is preadaptation a requirement?</title>
        <authorList>
            <consortium name="DOE Joint Genome Institute"/>
            <person name="Looney B.P."/>
            <person name="Miyauchi S."/>
            <person name="Morin E."/>
            <person name="Drula E."/>
            <person name="Courty P.E."/>
            <person name="Chicoki N."/>
            <person name="Fauchery L."/>
            <person name="Kohler A."/>
            <person name="Kuo A."/>
            <person name="LaButti K."/>
            <person name="Pangilinan J."/>
            <person name="Lipzen A."/>
            <person name="Riley R."/>
            <person name="Andreopoulos W."/>
            <person name="He G."/>
            <person name="Johnson J."/>
            <person name="Barry K.W."/>
            <person name="Grigoriev I.V."/>
            <person name="Nagy L."/>
            <person name="Hibbett D."/>
            <person name="Henrissat B."/>
            <person name="Matheny P.B."/>
            <person name="Labbe J."/>
            <person name="Martin A.F."/>
        </authorList>
    </citation>
    <scope>NUCLEOTIDE SEQUENCE</scope>
    <source>
        <strain evidence="1">BPL698</strain>
    </source>
</reference>
<dbReference type="Proteomes" id="UP001207468">
    <property type="component" value="Unassembled WGS sequence"/>
</dbReference>
<evidence type="ECO:0000313" key="1">
    <source>
        <dbReference type="EMBL" id="KAI9449845.1"/>
    </source>
</evidence>
<evidence type="ECO:0000313" key="2">
    <source>
        <dbReference type="Proteomes" id="UP001207468"/>
    </source>
</evidence>
<sequence length="603" mass="68013">MFMDTSPGESQDHLRQDIDDELKSLEDSIRELKSRRNALAPISCLPPETLSVIFSFLSSSAWNIKADGFEWICVAHVCHHWREVALNHPRFWSYVNFTNLTSDGLAEILARAKMTPLHLMTKEFRLIMARSDSYWRQLEAHISHTRHLSLSGHSQFCNMLQRFVSSALILEHLSLSHYSPTSSFTIPDTLFNGTTPRLISLELNGCDISWKSPLLKGLRILEIVNPSTNSLPMLEDWLDALNELSQLKTLVLHYATPIASHVTSFIPEPQRTVTLPSVIQFNISAHAKDCALALAHLSLPALTWLHVSVQSNDRGGDDVRLVIPYIARNAHGTQDIEPLRSMLISGEPTRAELLAWTLPDADAKVSDPITLLKAAPSARVVFSAVGRLWHPGTDTAIIDALLMHLPMKSISTLSAQNHARLSKKLWISHAPSWPLLERARLAPTAVRPFREMLIEDPSPDGPRLPSLTKLILHNVSLTSLRTYHLRDMLIHRVEQGVPLEALDLRSCFAAVRAIQLLAEIVVDVQAPANTLEIDDRIYVNMRGNVDIFDEEEEVSTDDDKYDGGPGPWHDDSDEYEEDWDENDEDDIEYHDEEYYSDLLTDDL</sequence>
<name>A0ACC0TWX1_9AGAM</name>
<protein>
    <submittedName>
        <fullName evidence="1">Uncharacterized protein</fullName>
    </submittedName>
</protein>
<comment type="caution">
    <text evidence="1">The sequence shown here is derived from an EMBL/GenBank/DDBJ whole genome shotgun (WGS) entry which is preliminary data.</text>
</comment>